<dbReference type="EMBL" id="QEAQ01000001">
    <property type="protein sequence ID" value="TPX62886.1"/>
    <property type="molecule type" value="Genomic_DNA"/>
</dbReference>
<feature type="transmembrane region" description="Helical" evidence="9">
    <location>
        <begin position="1256"/>
        <end position="1278"/>
    </location>
</feature>
<proteinExistence type="predicted"/>
<dbReference type="PANTHER" id="PTHR48041:SF91">
    <property type="entry name" value="ABC TRANSPORTER G FAMILY MEMBER 28"/>
    <property type="match status" value="1"/>
</dbReference>
<dbReference type="Proteomes" id="UP000318582">
    <property type="component" value="Unassembled WGS sequence"/>
</dbReference>
<keyword evidence="5" id="KW-0067">ATP-binding</keyword>
<dbReference type="PANTHER" id="PTHR48041">
    <property type="entry name" value="ABC TRANSPORTER G FAMILY MEMBER 28"/>
    <property type="match status" value="1"/>
</dbReference>
<dbReference type="InterPro" id="IPR017871">
    <property type="entry name" value="ABC_transporter-like_CS"/>
</dbReference>
<evidence type="ECO:0000256" key="5">
    <source>
        <dbReference type="ARBA" id="ARBA00022840"/>
    </source>
</evidence>
<dbReference type="SUPFAM" id="SSF52540">
    <property type="entry name" value="P-loop containing nucleoside triphosphate hydrolases"/>
    <property type="match status" value="1"/>
</dbReference>
<evidence type="ECO:0000256" key="4">
    <source>
        <dbReference type="ARBA" id="ARBA00022741"/>
    </source>
</evidence>
<dbReference type="PROSITE" id="PS50893">
    <property type="entry name" value="ABC_TRANSPORTER_2"/>
    <property type="match status" value="1"/>
</dbReference>
<keyword evidence="12" id="KW-1185">Reference proteome</keyword>
<keyword evidence="7 9" id="KW-0472">Membrane</keyword>
<evidence type="ECO:0000313" key="11">
    <source>
        <dbReference type="EMBL" id="TPX62886.1"/>
    </source>
</evidence>
<evidence type="ECO:0000259" key="10">
    <source>
        <dbReference type="PROSITE" id="PS50893"/>
    </source>
</evidence>
<evidence type="ECO:0000256" key="3">
    <source>
        <dbReference type="ARBA" id="ARBA00022692"/>
    </source>
</evidence>
<dbReference type="Pfam" id="PF00005">
    <property type="entry name" value="ABC_tran"/>
    <property type="match status" value="1"/>
</dbReference>
<name>A0A507EHW1_9FUNG</name>
<dbReference type="InterPro" id="IPR003593">
    <property type="entry name" value="AAA+_ATPase"/>
</dbReference>
<evidence type="ECO:0000256" key="6">
    <source>
        <dbReference type="ARBA" id="ARBA00022989"/>
    </source>
</evidence>
<dbReference type="Gene3D" id="3.40.50.1820">
    <property type="entry name" value="alpha/beta hydrolase"/>
    <property type="match status" value="1"/>
</dbReference>
<dbReference type="Pfam" id="PF01061">
    <property type="entry name" value="ABC2_membrane"/>
    <property type="match status" value="1"/>
</dbReference>
<dbReference type="SMART" id="SM00382">
    <property type="entry name" value="AAA"/>
    <property type="match status" value="1"/>
</dbReference>
<dbReference type="STRING" id="109895.A0A507EHW1"/>
<keyword evidence="4" id="KW-0547">Nucleotide-binding</keyword>
<dbReference type="InterPro" id="IPR003439">
    <property type="entry name" value="ABC_transporter-like_ATP-bd"/>
</dbReference>
<dbReference type="InterPro" id="IPR027417">
    <property type="entry name" value="P-loop_NTPase"/>
</dbReference>
<dbReference type="InterPro" id="IPR002018">
    <property type="entry name" value="CarbesteraseB"/>
</dbReference>
<dbReference type="InterPro" id="IPR013525">
    <property type="entry name" value="ABC2_TM"/>
</dbReference>
<keyword evidence="6 9" id="KW-1133">Transmembrane helix</keyword>
<dbReference type="SUPFAM" id="SSF53474">
    <property type="entry name" value="alpha/beta-Hydrolases"/>
    <property type="match status" value="1"/>
</dbReference>
<accession>A0A507EHW1</accession>
<evidence type="ECO:0000256" key="2">
    <source>
        <dbReference type="ARBA" id="ARBA00022448"/>
    </source>
</evidence>
<dbReference type="InterPro" id="IPR050352">
    <property type="entry name" value="ABCG_transporters"/>
</dbReference>
<protein>
    <recommendedName>
        <fullName evidence="10">ABC transporter domain-containing protein</fullName>
    </recommendedName>
</protein>
<evidence type="ECO:0000256" key="8">
    <source>
        <dbReference type="SAM" id="MobiDB-lite"/>
    </source>
</evidence>
<keyword evidence="3 9" id="KW-0812">Transmembrane</keyword>
<dbReference type="GO" id="GO:0005524">
    <property type="term" value="F:ATP binding"/>
    <property type="evidence" value="ECO:0007669"/>
    <property type="project" value="UniProtKB-KW"/>
</dbReference>
<dbReference type="GO" id="GO:0016020">
    <property type="term" value="C:membrane"/>
    <property type="evidence" value="ECO:0007669"/>
    <property type="project" value="UniProtKB-SubCell"/>
</dbReference>
<organism evidence="11 12">
    <name type="scientific">Powellomyces hirtus</name>
    <dbReference type="NCBI Taxonomy" id="109895"/>
    <lineage>
        <taxon>Eukaryota</taxon>
        <taxon>Fungi</taxon>
        <taxon>Fungi incertae sedis</taxon>
        <taxon>Chytridiomycota</taxon>
        <taxon>Chytridiomycota incertae sedis</taxon>
        <taxon>Chytridiomycetes</taxon>
        <taxon>Spizellomycetales</taxon>
        <taxon>Powellomycetaceae</taxon>
        <taxon>Powellomyces</taxon>
    </lineage>
</organism>
<dbReference type="Gene3D" id="3.40.50.300">
    <property type="entry name" value="P-loop containing nucleotide triphosphate hydrolases"/>
    <property type="match status" value="1"/>
</dbReference>
<feature type="domain" description="ABC transporter" evidence="10">
    <location>
        <begin position="677"/>
        <end position="926"/>
    </location>
</feature>
<reference evidence="11 12" key="1">
    <citation type="journal article" date="2019" name="Sci. Rep.">
        <title>Comparative genomics of chytrid fungi reveal insights into the obligate biotrophic and pathogenic lifestyle of Synchytrium endobioticum.</title>
        <authorList>
            <person name="van de Vossenberg B.T.L.H."/>
            <person name="Warris S."/>
            <person name="Nguyen H.D.T."/>
            <person name="van Gent-Pelzer M.P.E."/>
            <person name="Joly D.L."/>
            <person name="van de Geest H.C."/>
            <person name="Bonants P.J.M."/>
            <person name="Smith D.S."/>
            <person name="Levesque C.A."/>
            <person name="van der Lee T.A.J."/>
        </authorList>
    </citation>
    <scope>NUCLEOTIDE SEQUENCE [LARGE SCALE GENOMIC DNA]</scope>
    <source>
        <strain evidence="11 12">CBS 809.83</strain>
    </source>
</reference>
<dbReference type="Pfam" id="PF00135">
    <property type="entry name" value="COesterase"/>
    <property type="match status" value="1"/>
</dbReference>
<feature type="transmembrane region" description="Helical" evidence="9">
    <location>
        <begin position="1406"/>
        <end position="1425"/>
    </location>
</feature>
<evidence type="ECO:0000313" key="12">
    <source>
        <dbReference type="Proteomes" id="UP000318582"/>
    </source>
</evidence>
<feature type="region of interest" description="Disordered" evidence="8">
    <location>
        <begin position="928"/>
        <end position="967"/>
    </location>
</feature>
<feature type="transmembrane region" description="Helical" evidence="9">
    <location>
        <begin position="1290"/>
        <end position="1309"/>
    </location>
</feature>
<gene>
    <name evidence="11" type="ORF">PhCBS80983_g00167</name>
</gene>
<feature type="compositionally biased region" description="Basic and acidic residues" evidence="8">
    <location>
        <begin position="946"/>
        <end position="958"/>
    </location>
</feature>
<evidence type="ECO:0000256" key="9">
    <source>
        <dbReference type="SAM" id="Phobius"/>
    </source>
</evidence>
<comment type="subcellular location">
    <subcellularLocation>
        <location evidence="1">Membrane</location>
        <topology evidence="1">Multi-pass membrane protein</topology>
    </subcellularLocation>
</comment>
<evidence type="ECO:0000256" key="1">
    <source>
        <dbReference type="ARBA" id="ARBA00004141"/>
    </source>
</evidence>
<keyword evidence="2" id="KW-0813">Transport</keyword>
<dbReference type="PROSITE" id="PS00211">
    <property type="entry name" value="ABC_TRANSPORTER_1"/>
    <property type="match status" value="1"/>
</dbReference>
<dbReference type="InterPro" id="IPR029058">
    <property type="entry name" value="AB_hydrolase_fold"/>
</dbReference>
<dbReference type="GO" id="GO:0140359">
    <property type="term" value="F:ABC-type transporter activity"/>
    <property type="evidence" value="ECO:0007669"/>
    <property type="project" value="InterPro"/>
</dbReference>
<comment type="caution">
    <text evidence="11">The sequence shown here is derived from an EMBL/GenBank/DDBJ whole genome shotgun (WGS) entry which is preliminary data.</text>
</comment>
<evidence type="ECO:0000256" key="7">
    <source>
        <dbReference type="ARBA" id="ARBA00023136"/>
    </source>
</evidence>
<sequence length="1489" mass="162015">MLFSESKMIICLVAPFGRILFLFLLVASAIVRVSGATPGALVTVYASGGQISGKANVDGNFLFRGVRYGRAERWEAPTAETPWTSAVEAFEFQSSCPQICQSVLCPDVISEDCLFMNVYTPLGDPTLLKTTPSSTAAARLPVVIFVHGGSFEEGGAGMAAYDASDLSKSLNAIVVTFNYRLSVFGFFDINAVDSAGTTNAINFGILDQRLAIQWVQDNIAAFGGNATDLTFLGQSAGAQSIIMHMAHPSTQQIVRKAVLMSPPALALTTLDKAQTTAKAVARGLGCTTSACMKGKSMRQVLTAKTSSAGSGVEALSQLVYRSMAPVVDGVDVLMNPFDALAQRPVMQGARIMIGGVSNETSLFVNETNPGDLGSPLFNVIVEAVFSPNNDAVLDIYESSSADYLASRKPHLMRVTSDWVFVCPQRQSIRASSGAGTVWSYYFEAPWRGGMDEALGNMCGDMACHTTDLSYLFKKPDDVVAQAVTSSFRAYLSEFIAGKDDISPANLPSWNPASANLAQYPIIRFPDPVLATGSYMPILELTHPVSARCDLWDAAGYEYAPLTDTETVTKNKKASAALSLVVLAITLGFLVVIVCTEWLLVIRGLFLQRALVRLFRAVEADEREMAEAVKKLRGQQALLAGAPDANEKQVGLVGKLTDAVSMSIQSLFENEKPTPVLVECRSVTYRAGDSDNGKRLLDAVSVSCLPGTVTAIMGPSGAGKTTLLSLLNRRLKAGSNVEDRILFRGKSLSSMTAVKFRSMTGFVAQHDAPYYGLTVREVMMFNATLELPSTMSNVEKVRRINSQLRLLNLTPCADVVIQRPESNLGGISGGQMRRLSIAVALLKRPSVIFMDEPTSGLDAKSSMDVGRAMTQLASQGYTIICSIHQPRPEMFAMFDQVTVLIYGRLLFSGPPTGCVEYFESLRSKLASRNNNASKSAKEVDDQEADIEVDKVGEKVDKPDAGQQEDGPNPADLVLDVASQIQVADAAWASRQWQPPESDIEYIEPKGADARMDETLKSVKSVEISRIEEWRDPTASVGNVLVAPANSAEILNDTLRIASKYMLIEGGKLVVPMVGNTRRSSEPTLSSSVVQRRKEVGGQAIDTFDRLEAARDEQWYRMPPLPPAILKPESSTSPLSTALSASSPNLSDKKVGAGRLWLPSQVQVITGRWWAVRPLARKFNMMIISACGVWILSILQRRSGDDILSLVLQTKGLALACIGLPALKNIHISFDYYEDRDIYNFDSQNGTVTAMAFFLHRVVYETANATLEGFIAVISAYFILGCNPDPMRIGTAMVLFVAYYNCTTTLFTLVYCTRLGRPEARSVAFFSQAVLAIVSGVWIKKGDATVYDWIAWAQYLNPTYWALSPLVRANAAHAGKCLLEKDEYCQASMGDVIAEEARADRISPNEGLLALGIIWLVMRTLQLIFLYRDTYFGAFWTSTKKSWADWIKVHMTEHSTMATQVTQTGDSLEQMPDSFPIGTKGNMVELDQDIA</sequence>
<feature type="transmembrane region" description="Helical" evidence="9">
    <location>
        <begin position="576"/>
        <end position="605"/>
    </location>
</feature>
<dbReference type="GO" id="GO:0016887">
    <property type="term" value="F:ATP hydrolysis activity"/>
    <property type="evidence" value="ECO:0007669"/>
    <property type="project" value="InterPro"/>
</dbReference>